<dbReference type="RefSeq" id="WP_250922360.1">
    <property type="nucleotide sequence ID" value="NZ_JAMQAW010000036.1"/>
</dbReference>
<proteinExistence type="predicted"/>
<evidence type="ECO:0000313" key="2">
    <source>
        <dbReference type="EMBL" id="MCM2392042.1"/>
    </source>
</evidence>
<keyword evidence="3" id="KW-1185">Reference proteome</keyword>
<accession>A0ABT0UUH2</accession>
<evidence type="ECO:0000313" key="3">
    <source>
        <dbReference type="Proteomes" id="UP001431429"/>
    </source>
</evidence>
<dbReference type="Proteomes" id="UP001431429">
    <property type="component" value="Unassembled WGS sequence"/>
</dbReference>
<feature type="region of interest" description="Disordered" evidence="1">
    <location>
        <begin position="1"/>
        <end position="77"/>
    </location>
</feature>
<gene>
    <name evidence="2" type="ORF">NBG84_27785</name>
</gene>
<comment type="caution">
    <text evidence="2">The sequence shown here is derived from an EMBL/GenBank/DDBJ whole genome shotgun (WGS) entry which is preliminary data.</text>
</comment>
<dbReference type="InterPro" id="IPR053842">
    <property type="entry name" value="NikA-like"/>
</dbReference>
<reference evidence="2" key="1">
    <citation type="submission" date="2022-06" db="EMBL/GenBank/DDBJ databases">
        <title>Genome public.</title>
        <authorList>
            <person name="Sun Q."/>
        </authorList>
    </citation>
    <scope>NUCLEOTIDE SEQUENCE</scope>
    <source>
        <strain evidence="2">CWNU-1</strain>
    </source>
</reference>
<dbReference type="Pfam" id="PF21983">
    <property type="entry name" value="NikA-like"/>
    <property type="match status" value="1"/>
</dbReference>
<dbReference type="EMBL" id="JAMQAW010000036">
    <property type="protein sequence ID" value="MCM2392042.1"/>
    <property type="molecule type" value="Genomic_DNA"/>
</dbReference>
<evidence type="ECO:0000256" key="1">
    <source>
        <dbReference type="SAM" id="MobiDB-lite"/>
    </source>
</evidence>
<sequence>MTHPNTTDTTDEGSVDCNSTSARASWCESIAPGGSNALASPAPGVTEVDRHQGAPVHRDGAEGGSHPEEGNQHCHSEQCAHAVVSKPAVQQRERLRDEHKRVRQPSCRMNDDEYQLLVRAAAACRMSVASFLAHTSLKAARDLDRTAAQIADERSMVNELFALRRHLGQIGNNLNQIAKATNSGADVPHTGAVLNAVHRAASRVDQFTQRYLDQATAAE</sequence>
<feature type="compositionally biased region" description="Basic and acidic residues" evidence="1">
    <location>
        <begin position="47"/>
        <end position="77"/>
    </location>
</feature>
<protein>
    <submittedName>
        <fullName evidence="2">MobC family plasmid mobilization relaxosome protein</fullName>
    </submittedName>
</protein>
<name>A0ABT0UUH2_9ACTN</name>
<organism evidence="2 3">
    <name type="scientific">Streptomyces albipurpureus</name>
    <dbReference type="NCBI Taxonomy" id="2897419"/>
    <lineage>
        <taxon>Bacteria</taxon>
        <taxon>Bacillati</taxon>
        <taxon>Actinomycetota</taxon>
        <taxon>Actinomycetes</taxon>
        <taxon>Kitasatosporales</taxon>
        <taxon>Streptomycetaceae</taxon>
        <taxon>Streptomyces</taxon>
    </lineage>
</organism>